<reference evidence="1 2" key="1">
    <citation type="journal article" date="2011" name="Stand. Genomic Sci.">
        <title>Complete genome sequence of the gliding freshwater bacterium Fluviicola taffensis type strain (RW262).</title>
        <authorList>
            <person name="Woyke T."/>
            <person name="Chertkov O."/>
            <person name="Lapidus A."/>
            <person name="Nolan M."/>
            <person name="Lucas S."/>
            <person name="Del Rio T.G."/>
            <person name="Tice H."/>
            <person name="Cheng J.F."/>
            <person name="Tapia R."/>
            <person name="Han C."/>
            <person name="Goodwin L."/>
            <person name="Pitluck S."/>
            <person name="Liolios K."/>
            <person name="Pagani I."/>
            <person name="Ivanova N."/>
            <person name="Huntemann M."/>
            <person name="Mavromatis K."/>
            <person name="Mikhailova N."/>
            <person name="Pati A."/>
            <person name="Chen A."/>
            <person name="Palaniappan K."/>
            <person name="Land M."/>
            <person name="Hauser L."/>
            <person name="Brambilla E.M."/>
            <person name="Rohde M."/>
            <person name="Mwirichia R."/>
            <person name="Sikorski J."/>
            <person name="Tindall B.J."/>
            <person name="Goker M."/>
            <person name="Bristow J."/>
            <person name="Eisen J.A."/>
            <person name="Markowitz V."/>
            <person name="Hugenholtz P."/>
            <person name="Klenk H.P."/>
            <person name="Kyrpides N.C."/>
        </authorList>
    </citation>
    <scope>NUCLEOTIDE SEQUENCE [LARGE SCALE GENOMIC DNA]</scope>
    <source>
        <strain evidence="2">DSM 16823 / RW262 / RW262</strain>
    </source>
</reference>
<dbReference type="HOGENOM" id="CLU_1793622_0_0_10"/>
<dbReference type="KEGG" id="fte:Fluta_2091"/>
<accession>F2I9C0</accession>
<reference evidence="2" key="2">
    <citation type="submission" date="2011-02" db="EMBL/GenBank/DDBJ databases">
        <title>The complete genome of Fluviicola taffensis DSM 16823.</title>
        <authorList>
            <consortium name="US DOE Joint Genome Institute (JGI-PGF)"/>
            <person name="Lucas S."/>
            <person name="Copeland A."/>
            <person name="Lapidus A."/>
            <person name="Bruce D."/>
            <person name="Goodwin L."/>
            <person name="Pitluck S."/>
            <person name="Kyrpides N."/>
            <person name="Mavromatis K."/>
            <person name="Ivanova N."/>
            <person name="Mikhailova N."/>
            <person name="Pagani I."/>
            <person name="Chertkov O."/>
            <person name="Detter J.C."/>
            <person name="Han C."/>
            <person name="Tapia R."/>
            <person name="Land M."/>
            <person name="Hauser L."/>
            <person name="Markowitz V."/>
            <person name="Cheng J.-F."/>
            <person name="Hugenholtz P."/>
            <person name="Woyke T."/>
            <person name="Wu D."/>
            <person name="Tindall B."/>
            <person name="Pomrenke H.G."/>
            <person name="Brambilla E."/>
            <person name="Klenk H.-P."/>
            <person name="Eisen J.A."/>
        </authorList>
    </citation>
    <scope>NUCLEOTIDE SEQUENCE [LARGE SCALE GENOMIC DNA]</scope>
    <source>
        <strain evidence="2">DSM 16823 / RW262 / RW262</strain>
    </source>
</reference>
<gene>
    <name evidence="1" type="ordered locus">Fluta_2091</name>
</gene>
<evidence type="ECO:0000313" key="1">
    <source>
        <dbReference type="EMBL" id="AEA44077.1"/>
    </source>
</evidence>
<dbReference type="AlphaFoldDB" id="F2I9C0"/>
<organism evidence="1 2">
    <name type="scientific">Fluviicola taffensis (strain DSM 16823 / NCIMB 13979 / RW262)</name>
    <dbReference type="NCBI Taxonomy" id="755732"/>
    <lineage>
        <taxon>Bacteria</taxon>
        <taxon>Pseudomonadati</taxon>
        <taxon>Bacteroidota</taxon>
        <taxon>Flavobacteriia</taxon>
        <taxon>Flavobacteriales</taxon>
        <taxon>Crocinitomicaceae</taxon>
        <taxon>Fluviicola</taxon>
    </lineage>
</organism>
<dbReference type="EMBL" id="CP002542">
    <property type="protein sequence ID" value="AEA44077.1"/>
    <property type="molecule type" value="Genomic_DNA"/>
</dbReference>
<sequence precursor="true">MLVFVDSILLLLHMRLSFRIFEKNKYVLVSLALVLSQTLAFSFQSNPSAFHAISFVESAPVNIHRAEKENQIVYSFQVLTSPEQSMLDRSLENFRKLEGFISLSVNAQNEVELVTTQTIEEKNTTRLLISSTRLFGYAGYQIVD</sequence>
<proteinExistence type="predicted"/>
<dbReference type="STRING" id="755732.Fluta_2091"/>
<evidence type="ECO:0000313" key="2">
    <source>
        <dbReference type="Proteomes" id="UP000007463"/>
    </source>
</evidence>
<name>F2I9C0_FLUTR</name>
<protein>
    <submittedName>
        <fullName evidence="1">Uncharacterized protein</fullName>
    </submittedName>
</protein>
<keyword evidence="2" id="KW-1185">Reference proteome</keyword>
<dbReference type="Proteomes" id="UP000007463">
    <property type="component" value="Chromosome"/>
</dbReference>